<keyword evidence="2" id="KW-0496">Mitochondrion</keyword>
<gene>
    <name evidence="2" type="ORF">ABT39_MTgene2662</name>
</gene>
<sequence length="64" mass="7649">MRRDEPVSSPVPFSSLVGFTYRIVPLRTRSGTMYWSTDLMIRYSCFSYIYKYLSIVYFIFGRVK</sequence>
<geneLocation type="mitochondrion" evidence="2"/>
<keyword evidence="1" id="KW-0472">Membrane</keyword>
<evidence type="ECO:0000313" key="2">
    <source>
        <dbReference type="EMBL" id="KUM45395.1"/>
    </source>
</evidence>
<reference evidence="2" key="1">
    <citation type="journal article" date="2015" name="Genome Biol. Evol.">
        <title>Organellar Genomes of White Spruce (Picea glauca): Assembly and Annotation.</title>
        <authorList>
            <person name="Jackman S.D."/>
            <person name="Warren R.L."/>
            <person name="Gibb E.A."/>
            <person name="Vandervalk B.P."/>
            <person name="Mohamadi H."/>
            <person name="Chu J."/>
            <person name="Raymond A."/>
            <person name="Pleasance S."/>
            <person name="Coope R."/>
            <person name="Wildung M.R."/>
            <person name="Ritland C.E."/>
            <person name="Bousquet J."/>
            <person name="Jones S.J."/>
            <person name="Bohlmann J."/>
            <person name="Birol I."/>
        </authorList>
    </citation>
    <scope>NUCLEOTIDE SEQUENCE [LARGE SCALE GENOMIC DNA]</scope>
    <source>
        <tissue evidence="2">Flushing bud</tissue>
    </source>
</reference>
<organism evidence="2">
    <name type="scientific">Picea glauca</name>
    <name type="common">White spruce</name>
    <name type="synonym">Pinus glauca</name>
    <dbReference type="NCBI Taxonomy" id="3330"/>
    <lineage>
        <taxon>Eukaryota</taxon>
        <taxon>Viridiplantae</taxon>
        <taxon>Streptophyta</taxon>
        <taxon>Embryophyta</taxon>
        <taxon>Tracheophyta</taxon>
        <taxon>Spermatophyta</taxon>
        <taxon>Pinopsida</taxon>
        <taxon>Pinidae</taxon>
        <taxon>Conifers I</taxon>
        <taxon>Pinales</taxon>
        <taxon>Pinaceae</taxon>
        <taxon>Picea</taxon>
    </lineage>
</organism>
<keyword evidence="1" id="KW-1133">Transmembrane helix</keyword>
<feature type="transmembrane region" description="Helical" evidence="1">
    <location>
        <begin position="40"/>
        <end position="60"/>
    </location>
</feature>
<accession>A0A117NFM4</accession>
<protein>
    <submittedName>
        <fullName evidence="2">Uncharacterized protein</fullName>
    </submittedName>
</protein>
<evidence type="ECO:0000256" key="1">
    <source>
        <dbReference type="SAM" id="Phobius"/>
    </source>
</evidence>
<keyword evidence="1" id="KW-0812">Transmembrane</keyword>
<dbReference type="AlphaFoldDB" id="A0A117NFM4"/>
<dbReference type="EMBL" id="LKAM01000019">
    <property type="protein sequence ID" value="KUM45395.1"/>
    <property type="molecule type" value="Genomic_DNA"/>
</dbReference>
<comment type="caution">
    <text evidence="2">The sequence shown here is derived from an EMBL/GenBank/DDBJ whole genome shotgun (WGS) entry which is preliminary data.</text>
</comment>
<name>A0A117NFM4_PICGL</name>
<proteinExistence type="predicted"/>